<feature type="compositionally biased region" description="Acidic residues" evidence="1">
    <location>
        <begin position="386"/>
        <end position="395"/>
    </location>
</feature>
<feature type="compositionally biased region" description="Basic and acidic residues" evidence="1">
    <location>
        <begin position="667"/>
        <end position="689"/>
    </location>
</feature>
<feature type="compositionally biased region" description="Basic and acidic residues" evidence="1">
    <location>
        <begin position="1088"/>
        <end position="1099"/>
    </location>
</feature>
<feature type="compositionally biased region" description="Low complexity" evidence="1">
    <location>
        <begin position="59"/>
        <end position="81"/>
    </location>
</feature>
<feature type="compositionally biased region" description="Polar residues" evidence="1">
    <location>
        <begin position="349"/>
        <end position="375"/>
    </location>
</feature>
<feature type="compositionally biased region" description="Pro residues" evidence="1">
    <location>
        <begin position="833"/>
        <end position="842"/>
    </location>
</feature>
<feature type="compositionally biased region" description="Basic and acidic residues" evidence="1">
    <location>
        <begin position="1203"/>
        <end position="1222"/>
    </location>
</feature>
<feature type="compositionally biased region" description="Pro residues" evidence="1">
    <location>
        <begin position="1028"/>
        <end position="1041"/>
    </location>
</feature>
<evidence type="ECO:0000313" key="3">
    <source>
        <dbReference type="Proteomes" id="UP000567179"/>
    </source>
</evidence>
<feature type="compositionally biased region" description="Pro residues" evidence="1">
    <location>
        <begin position="743"/>
        <end position="777"/>
    </location>
</feature>
<feature type="region of interest" description="Disordered" evidence="1">
    <location>
        <begin position="1"/>
        <end position="472"/>
    </location>
</feature>
<feature type="compositionally biased region" description="Basic and acidic residues" evidence="1">
    <location>
        <begin position="993"/>
        <end position="1008"/>
    </location>
</feature>
<feature type="compositionally biased region" description="Basic and acidic residues" evidence="1">
    <location>
        <begin position="529"/>
        <end position="544"/>
    </location>
</feature>
<dbReference type="EMBL" id="JAACJJ010000015">
    <property type="protein sequence ID" value="KAF5325525.1"/>
    <property type="molecule type" value="Genomic_DNA"/>
</dbReference>
<feature type="compositionally biased region" description="Pro residues" evidence="1">
    <location>
        <begin position="979"/>
        <end position="989"/>
    </location>
</feature>
<feature type="region of interest" description="Disordered" evidence="1">
    <location>
        <begin position="585"/>
        <end position="604"/>
    </location>
</feature>
<feature type="compositionally biased region" description="Acidic residues" evidence="1">
    <location>
        <begin position="519"/>
        <end position="528"/>
    </location>
</feature>
<protein>
    <submittedName>
        <fullName evidence="2">Uncharacterized protein</fullName>
    </submittedName>
</protein>
<feature type="compositionally biased region" description="Pro residues" evidence="1">
    <location>
        <begin position="10"/>
        <end position="19"/>
    </location>
</feature>
<keyword evidence="3" id="KW-1185">Reference proteome</keyword>
<feature type="compositionally biased region" description="Polar residues" evidence="1">
    <location>
        <begin position="33"/>
        <end position="45"/>
    </location>
</feature>
<reference evidence="2 3" key="1">
    <citation type="journal article" date="2020" name="ISME J.">
        <title>Uncovering the hidden diversity of litter-decomposition mechanisms in mushroom-forming fungi.</title>
        <authorList>
            <person name="Floudas D."/>
            <person name="Bentzer J."/>
            <person name="Ahren D."/>
            <person name="Johansson T."/>
            <person name="Persson P."/>
            <person name="Tunlid A."/>
        </authorList>
    </citation>
    <scope>NUCLEOTIDE SEQUENCE [LARGE SCALE GENOMIC DNA]</scope>
    <source>
        <strain evidence="2 3">CBS 101986</strain>
    </source>
</reference>
<accession>A0A8H5F6E9</accession>
<feature type="compositionally biased region" description="Acidic residues" evidence="1">
    <location>
        <begin position="1168"/>
        <end position="1177"/>
    </location>
</feature>
<dbReference type="OrthoDB" id="3244156at2759"/>
<name>A0A8H5F6E9_9AGAR</name>
<feature type="compositionally biased region" description="Basic and acidic residues" evidence="1">
    <location>
        <begin position="183"/>
        <end position="195"/>
    </location>
</feature>
<evidence type="ECO:0000256" key="1">
    <source>
        <dbReference type="SAM" id="MobiDB-lite"/>
    </source>
</evidence>
<feature type="compositionally biased region" description="Pro residues" evidence="1">
    <location>
        <begin position="1074"/>
        <end position="1085"/>
    </location>
</feature>
<feature type="compositionally biased region" description="Polar residues" evidence="1">
    <location>
        <begin position="1052"/>
        <end position="1072"/>
    </location>
</feature>
<sequence>MPSVTSFDDPNPPFYPPPEWLSESPARPPPSHPGSTPKASPNHANQPRGPSRDDGWRQTPTGARRSSRSASAAGPSTPAATHNNYPKARLGLFDPTSASDSTRDQNSNRYSTRTRNTHYSTPSHNQNQNGHEASIDRNRLLSPVPPPPANLHSPQTVGAFNADPGVPFLATAGPTEDGSDDGQGDRGYDDADAYRSDVPASMRPGPGPRNLVGGLVSGIKNVVRKSTRRRREENTSGGMGEYDQYGNNRDYNPDYGYELPLDEPVLGAGTGMRDSGYAPSTPQYDDAPAPTPAQPTPASLYAKQIQEQERREQEEQRQLQDQRDRDRRRGPVSPIVRDFVLGAHPSPHRLNSQYRQSQSQGHTPAQAQYQGQPSATPRRRIIVDPGIDEYNDDPEAVSFTFTPPGVPPQRGYRLHDAPVLSPHSRSRLSRPPPLPFDVPDQSRPRPNLLSPPDGDTQTPPLPSPVSATPHYAPDYAQMNLPASALAAMGLRGDTSLRVYAKKVKRGWEAWRKLPWVVGLDDESDSDSGDEGRNKDDKKNKKQSDQEPEVNLEEEADWKQRVTWDYYPQRERRRIGRMGGRGGVWKDGKWRKGGSAADAEDDWDEDSEAAARRARVPAIVWRSPHYRVSLDEAAMPFVSGRPGGGEENFEDEEGPWVEDGWHEGAWDSDAHGHPDANSHYRGEGRGHESDPDGWMDIRPVNRNQPPPRWNVVITPQRRSYANMDLADEFDAVSVAPAMVNTPLPMNPPGGPGPLPMYPPGQTPAAPSGPMPYYPPVPPAAGGGGGPTQGAPGAVAPSRTRSVNGATPTSSHEPPPIEPIEDGSPVATLDRSRGFPPPLLPHPRPLAHQQDNTSAQSSAASTSPPVWSRPPPGQPLGTYAPMPPGFEDGAARRAGSRKSASGQYDPSHSPTHSHRSRAPSHRSGYSHISAASRPPPGQPPGTYVPFHEHGGNYPPPGAMQRQGSAGYAPSARSHASSQRFRPPPGQPPGTYPPFDNEHVGDQSHSHRREPAYGNGSVYAPSRASSNRSQLPPPPPPGQPPGTYPPQAHMAYTPSHASQRSHASRLSRTSHASSNPFRPPPGQPPGTYPPFRDEFTAHRGDHGGGGGEEEDEEGSYDNYTPTPVPRGTAGSTPSGGEQSSRSHISTRSHRLLQTPGPSSARSLAARQLAEASEEDDEDDGGYDHEEDYHGGGSGAREVYPQGYVPYDDHQNHHYQQEEEGADWHDPQGPGGPGYGEESHLTFRELLALRERRQQPPQ</sequence>
<feature type="region of interest" description="Disordered" evidence="1">
    <location>
        <begin position="667"/>
        <end position="709"/>
    </location>
</feature>
<feature type="region of interest" description="Disordered" evidence="1">
    <location>
        <begin position="519"/>
        <end position="553"/>
    </location>
</feature>
<evidence type="ECO:0000313" key="2">
    <source>
        <dbReference type="EMBL" id="KAF5325525.1"/>
    </source>
</evidence>
<feature type="compositionally biased region" description="Low complexity" evidence="1">
    <location>
        <begin position="1155"/>
        <end position="1167"/>
    </location>
</feature>
<feature type="compositionally biased region" description="Polar residues" evidence="1">
    <location>
        <begin position="1126"/>
        <end position="1135"/>
    </location>
</feature>
<dbReference type="AlphaFoldDB" id="A0A8H5F6E9"/>
<feature type="compositionally biased region" description="Basic and acidic residues" evidence="1">
    <location>
        <begin position="306"/>
        <end position="329"/>
    </location>
</feature>
<feature type="compositionally biased region" description="Polar residues" evidence="1">
    <location>
        <begin position="96"/>
        <end position="131"/>
    </location>
</feature>
<feature type="compositionally biased region" description="Polar residues" evidence="1">
    <location>
        <begin position="797"/>
        <end position="810"/>
    </location>
</feature>
<gene>
    <name evidence="2" type="ORF">D9619_009533</name>
</gene>
<feature type="compositionally biased region" description="Low complexity" evidence="1">
    <location>
        <begin position="851"/>
        <end position="861"/>
    </location>
</feature>
<feature type="compositionally biased region" description="Low complexity" evidence="1">
    <location>
        <begin position="895"/>
        <end position="908"/>
    </location>
</feature>
<comment type="caution">
    <text evidence="2">The sequence shown here is derived from an EMBL/GenBank/DDBJ whole genome shotgun (WGS) entry which is preliminary data.</text>
</comment>
<feature type="region of interest" description="Disordered" evidence="1">
    <location>
        <begin position="742"/>
        <end position="1235"/>
    </location>
</feature>
<dbReference type="Proteomes" id="UP000567179">
    <property type="component" value="Unassembled WGS sequence"/>
</dbReference>
<organism evidence="2 3">
    <name type="scientific">Psilocybe cf. subviscida</name>
    <dbReference type="NCBI Taxonomy" id="2480587"/>
    <lineage>
        <taxon>Eukaryota</taxon>
        <taxon>Fungi</taxon>
        <taxon>Dikarya</taxon>
        <taxon>Basidiomycota</taxon>
        <taxon>Agaricomycotina</taxon>
        <taxon>Agaricomycetes</taxon>
        <taxon>Agaricomycetidae</taxon>
        <taxon>Agaricales</taxon>
        <taxon>Agaricineae</taxon>
        <taxon>Strophariaceae</taxon>
        <taxon>Psilocybe</taxon>
    </lineage>
</organism>
<proteinExistence type="predicted"/>
<feature type="compositionally biased region" description="Basic residues" evidence="1">
    <location>
        <begin position="909"/>
        <end position="918"/>
    </location>
</feature>